<dbReference type="GO" id="GO:0016887">
    <property type="term" value="F:ATP hydrolysis activity"/>
    <property type="evidence" value="ECO:0007669"/>
    <property type="project" value="InterPro"/>
</dbReference>
<keyword evidence="5" id="KW-0067">ATP-binding</keyword>
<dbReference type="PANTHER" id="PTHR43820:SF4">
    <property type="entry name" value="HIGH-AFFINITY BRANCHED-CHAIN AMINO ACID TRANSPORT ATP-BINDING PROTEIN LIVF"/>
    <property type="match status" value="1"/>
</dbReference>
<comment type="similarity">
    <text evidence="1">Belongs to the ABC transporter superfamily.</text>
</comment>
<dbReference type="CDD" id="cd03224">
    <property type="entry name" value="ABC_TM1139_LivF_branched"/>
    <property type="match status" value="1"/>
</dbReference>
<proteinExistence type="inferred from homology"/>
<keyword evidence="3" id="KW-0029">Amino-acid transport</keyword>
<dbReference type="GO" id="GO:0005524">
    <property type="term" value="F:ATP binding"/>
    <property type="evidence" value="ECO:0007669"/>
    <property type="project" value="UniProtKB-KW"/>
</dbReference>
<dbReference type="InterPro" id="IPR027417">
    <property type="entry name" value="P-loop_NTPase"/>
</dbReference>
<dbReference type="InterPro" id="IPR003439">
    <property type="entry name" value="ABC_transporter-like_ATP-bd"/>
</dbReference>
<dbReference type="PROSITE" id="PS50893">
    <property type="entry name" value="ABC_TRANSPORTER_2"/>
    <property type="match status" value="1"/>
</dbReference>
<dbReference type="Gene3D" id="3.40.50.300">
    <property type="entry name" value="P-loop containing nucleotide triphosphate hydrolases"/>
    <property type="match status" value="1"/>
</dbReference>
<dbReference type="PANTHER" id="PTHR43820">
    <property type="entry name" value="HIGH-AFFINITY BRANCHED-CHAIN AMINO ACID TRANSPORT ATP-BINDING PROTEIN LIVF"/>
    <property type="match status" value="1"/>
</dbReference>
<gene>
    <name evidence="5" type="primary">livF_58</name>
    <name evidence="5" type="ORF">SDC9_102688</name>
</gene>
<evidence type="ECO:0000313" key="5">
    <source>
        <dbReference type="EMBL" id="MPM55890.1"/>
    </source>
</evidence>
<sequence length="234" mass="25196">MLDIINVDIGYGDVKVIKGLSMSINQGSIVALLGANAAGKTTLISAISGTLPTKSGEIYFKKNRIDNKPAWKIVEQGLVTVPEGRHLFPKLTVEANLELGAYSKRSRNEKNKTLELVYIYFPKLKIRRKQLAGSLSGGEAQMCAIGRGLMGLPELLILDEPSLGLSPSIVDFVFDTINALKKNGTTILLVEQNVVHSLEIADFAYVIENGGVALSGEGKALLNNDGVRKAYLGL</sequence>
<name>A0A645AS11_9ZZZZ</name>
<evidence type="ECO:0000256" key="3">
    <source>
        <dbReference type="ARBA" id="ARBA00022970"/>
    </source>
</evidence>
<dbReference type="AlphaFoldDB" id="A0A645AS11"/>
<keyword evidence="2" id="KW-0813">Transport</keyword>
<evidence type="ECO:0000259" key="4">
    <source>
        <dbReference type="PROSITE" id="PS50893"/>
    </source>
</evidence>
<evidence type="ECO:0000256" key="1">
    <source>
        <dbReference type="ARBA" id="ARBA00005417"/>
    </source>
</evidence>
<keyword evidence="5" id="KW-0547">Nucleotide-binding</keyword>
<dbReference type="Pfam" id="PF00005">
    <property type="entry name" value="ABC_tran"/>
    <property type="match status" value="1"/>
</dbReference>
<dbReference type="EMBL" id="VSSQ01015488">
    <property type="protein sequence ID" value="MPM55890.1"/>
    <property type="molecule type" value="Genomic_DNA"/>
</dbReference>
<accession>A0A645AS11</accession>
<organism evidence="5">
    <name type="scientific">bioreactor metagenome</name>
    <dbReference type="NCBI Taxonomy" id="1076179"/>
    <lineage>
        <taxon>unclassified sequences</taxon>
        <taxon>metagenomes</taxon>
        <taxon>ecological metagenomes</taxon>
    </lineage>
</organism>
<dbReference type="GO" id="GO:0015658">
    <property type="term" value="F:branched-chain amino acid transmembrane transporter activity"/>
    <property type="evidence" value="ECO:0007669"/>
    <property type="project" value="TreeGrafter"/>
</dbReference>
<feature type="domain" description="ABC transporter" evidence="4">
    <location>
        <begin position="2"/>
        <end position="234"/>
    </location>
</feature>
<comment type="caution">
    <text evidence="5">The sequence shown here is derived from an EMBL/GenBank/DDBJ whole genome shotgun (WGS) entry which is preliminary data.</text>
</comment>
<evidence type="ECO:0000256" key="2">
    <source>
        <dbReference type="ARBA" id="ARBA00022448"/>
    </source>
</evidence>
<dbReference type="SUPFAM" id="SSF52540">
    <property type="entry name" value="P-loop containing nucleoside triphosphate hydrolases"/>
    <property type="match status" value="1"/>
</dbReference>
<reference evidence="5" key="1">
    <citation type="submission" date="2019-08" db="EMBL/GenBank/DDBJ databases">
        <authorList>
            <person name="Kucharzyk K."/>
            <person name="Murdoch R.W."/>
            <person name="Higgins S."/>
            <person name="Loffler F."/>
        </authorList>
    </citation>
    <scope>NUCLEOTIDE SEQUENCE</scope>
</reference>
<protein>
    <submittedName>
        <fullName evidence="5">High-affinity branched-chain amino acid transport ATP-binding protein LivF</fullName>
    </submittedName>
</protein>
<dbReference type="GO" id="GO:0015807">
    <property type="term" value="P:L-amino acid transport"/>
    <property type="evidence" value="ECO:0007669"/>
    <property type="project" value="TreeGrafter"/>
</dbReference>
<dbReference type="InterPro" id="IPR052156">
    <property type="entry name" value="BCAA_Transport_ATP-bd_LivF"/>
</dbReference>